<dbReference type="RefSeq" id="WP_177718940.1">
    <property type="nucleotide sequence ID" value="NZ_JACRSQ010000021.1"/>
</dbReference>
<organism evidence="8 9">
    <name type="scientific">Bianquea renquensis</name>
    <dbReference type="NCBI Taxonomy" id="2763661"/>
    <lineage>
        <taxon>Bacteria</taxon>
        <taxon>Bacillati</taxon>
        <taxon>Bacillota</taxon>
        <taxon>Clostridia</taxon>
        <taxon>Eubacteriales</taxon>
        <taxon>Bianqueaceae</taxon>
        <taxon>Bianquea</taxon>
    </lineage>
</organism>
<dbReference type="PANTHER" id="PTHR43273:SF3">
    <property type="entry name" value="ANAEROBIC SULFATASE-MATURATING ENZYME HOMOLOG ASLB-RELATED"/>
    <property type="match status" value="1"/>
</dbReference>
<sequence length="341" mass="36854">MGPLALLVLRITQRCNLACRYCYAAGERETAEEDMTAEMAIRAVEEACPPGGTLKIQFTGGEPLLNLPVMEAVWQYGQRSGRHLRLAVQTNGTLLTPQTLRALERMGCALGVSLDGNGDANGLRVFPDGKPAFSSIIEGIREVARAGMRCNLTAVVSDVSAPHLGGLLELALWLGCVGGIGLDLFRPMGRGAIQDHAPSPEQLDHGLRALLNQYTLLRELGVPLVVKELERIRRLQDHPGVEEAYCYAQTERSLAVDPGGRIYPCSSFVGQEDYLLGILGQELDRAGAVRSRLKAPALCQECGHRALCRGGCPAGRIGTAGCRSDLDCRMHQIMMEYCAGK</sequence>
<evidence type="ECO:0000256" key="3">
    <source>
        <dbReference type="ARBA" id="ARBA00022723"/>
    </source>
</evidence>
<keyword evidence="9" id="KW-1185">Reference proteome</keyword>
<evidence type="ECO:0000256" key="5">
    <source>
        <dbReference type="ARBA" id="ARBA00023014"/>
    </source>
</evidence>
<protein>
    <submittedName>
        <fullName evidence="8">Radical SAM protein</fullName>
    </submittedName>
</protein>
<name>A0A926DSF4_9FIRM</name>
<dbReference type="GO" id="GO:0016491">
    <property type="term" value="F:oxidoreductase activity"/>
    <property type="evidence" value="ECO:0007669"/>
    <property type="project" value="InterPro"/>
</dbReference>
<evidence type="ECO:0000313" key="8">
    <source>
        <dbReference type="EMBL" id="MBC8544418.1"/>
    </source>
</evidence>
<keyword evidence="2" id="KW-0949">S-adenosyl-L-methionine</keyword>
<dbReference type="InterPro" id="IPR023867">
    <property type="entry name" value="Sulphatase_maturase_rSAM"/>
</dbReference>
<dbReference type="CDD" id="cd01335">
    <property type="entry name" value="Radical_SAM"/>
    <property type="match status" value="1"/>
</dbReference>
<dbReference type="EMBL" id="JACRSQ010000021">
    <property type="protein sequence ID" value="MBC8544418.1"/>
    <property type="molecule type" value="Genomic_DNA"/>
</dbReference>
<keyword evidence="5" id="KW-0411">Iron-sulfur</keyword>
<feature type="domain" description="Radical SAM core" evidence="7">
    <location>
        <begin position="1"/>
        <end position="227"/>
    </location>
</feature>
<dbReference type="GO" id="GO:0051536">
    <property type="term" value="F:iron-sulfur cluster binding"/>
    <property type="evidence" value="ECO:0007669"/>
    <property type="project" value="UniProtKB-KW"/>
</dbReference>
<evidence type="ECO:0000256" key="2">
    <source>
        <dbReference type="ARBA" id="ARBA00022691"/>
    </source>
</evidence>
<evidence type="ECO:0000256" key="1">
    <source>
        <dbReference type="ARBA" id="ARBA00001966"/>
    </source>
</evidence>
<dbReference type="PROSITE" id="PS51918">
    <property type="entry name" value="RADICAL_SAM"/>
    <property type="match status" value="1"/>
</dbReference>
<dbReference type="SFLD" id="SFLDG01386">
    <property type="entry name" value="main_SPASM_domain-containing"/>
    <property type="match status" value="1"/>
</dbReference>
<proteinExistence type="inferred from homology"/>
<comment type="caution">
    <text evidence="8">The sequence shown here is derived from an EMBL/GenBank/DDBJ whole genome shotgun (WGS) entry which is preliminary data.</text>
</comment>
<comment type="similarity">
    <text evidence="6">Belongs to the radical SAM superfamily. Anaerobic sulfatase-maturating enzyme family.</text>
</comment>
<dbReference type="SFLD" id="SFLDG01067">
    <property type="entry name" value="SPASM/twitch_domain_containing"/>
    <property type="match status" value="1"/>
</dbReference>
<dbReference type="PANTHER" id="PTHR43273">
    <property type="entry name" value="ANAEROBIC SULFATASE-MATURATING ENZYME HOMOLOG ASLB-RELATED"/>
    <property type="match status" value="1"/>
</dbReference>
<dbReference type="Gene3D" id="3.20.20.70">
    <property type="entry name" value="Aldolase class I"/>
    <property type="match status" value="1"/>
</dbReference>
<keyword evidence="3" id="KW-0479">Metal-binding</keyword>
<evidence type="ECO:0000256" key="6">
    <source>
        <dbReference type="ARBA" id="ARBA00023601"/>
    </source>
</evidence>
<keyword evidence="4" id="KW-0408">Iron</keyword>
<evidence type="ECO:0000259" key="7">
    <source>
        <dbReference type="PROSITE" id="PS51918"/>
    </source>
</evidence>
<reference evidence="8" key="1">
    <citation type="submission" date="2020-08" db="EMBL/GenBank/DDBJ databases">
        <title>Genome public.</title>
        <authorList>
            <person name="Liu C."/>
            <person name="Sun Q."/>
        </authorList>
    </citation>
    <scope>NUCLEOTIDE SEQUENCE</scope>
    <source>
        <strain evidence="8">NSJ-32</strain>
    </source>
</reference>
<dbReference type="SFLD" id="SFLDS00029">
    <property type="entry name" value="Radical_SAM"/>
    <property type="match status" value="1"/>
</dbReference>
<evidence type="ECO:0000256" key="4">
    <source>
        <dbReference type="ARBA" id="ARBA00023004"/>
    </source>
</evidence>
<comment type="cofactor">
    <cofactor evidence="1">
        <name>[4Fe-4S] cluster</name>
        <dbReference type="ChEBI" id="CHEBI:49883"/>
    </cofactor>
</comment>
<dbReference type="NCBIfam" id="TIGR04085">
    <property type="entry name" value="rSAM_more_4Fe4S"/>
    <property type="match status" value="1"/>
</dbReference>
<dbReference type="InterPro" id="IPR023885">
    <property type="entry name" value="4Fe4S-binding_SPASM_dom"/>
</dbReference>
<dbReference type="Proteomes" id="UP000657006">
    <property type="component" value="Unassembled WGS sequence"/>
</dbReference>
<dbReference type="Pfam" id="PF04055">
    <property type="entry name" value="Radical_SAM"/>
    <property type="match status" value="1"/>
</dbReference>
<dbReference type="InterPro" id="IPR058240">
    <property type="entry name" value="rSAM_sf"/>
</dbReference>
<dbReference type="SUPFAM" id="SSF102114">
    <property type="entry name" value="Radical SAM enzymes"/>
    <property type="match status" value="1"/>
</dbReference>
<dbReference type="InterPro" id="IPR013785">
    <property type="entry name" value="Aldolase_TIM"/>
</dbReference>
<dbReference type="InterPro" id="IPR007197">
    <property type="entry name" value="rSAM"/>
</dbReference>
<evidence type="ECO:0000313" key="9">
    <source>
        <dbReference type="Proteomes" id="UP000657006"/>
    </source>
</evidence>
<accession>A0A926DSF4</accession>
<gene>
    <name evidence="8" type="ORF">H8730_12800</name>
</gene>
<dbReference type="SFLD" id="SFLDG01384">
    <property type="entry name" value="thioether_bond_formation_requi"/>
    <property type="match status" value="1"/>
</dbReference>
<dbReference type="AlphaFoldDB" id="A0A926DSF4"/>
<dbReference type="GO" id="GO:0046872">
    <property type="term" value="F:metal ion binding"/>
    <property type="evidence" value="ECO:0007669"/>
    <property type="project" value="UniProtKB-KW"/>
</dbReference>